<dbReference type="EMBL" id="WNCL01000025">
    <property type="protein sequence ID" value="MTU43668.1"/>
    <property type="molecule type" value="Genomic_DNA"/>
</dbReference>
<dbReference type="GO" id="GO:0005886">
    <property type="term" value="C:plasma membrane"/>
    <property type="evidence" value="ECO:0007669"/>
    <property type="project" value="TreeGrafter"/>
</dbReference>
<dbReference type="AlphaFoldDB" id="A0A6I3S390"/>
<evidence type="ECO:0000256" key="1">
    <source>
        <dbReference type="ARBA" id="ARBA00022748"/>
    </source>
</evidence>
<gene>
    <name evidence="2" type="ORF">GMD42_08545</name>
</gene>
<comment type="caution">
    <text evidence="2">The sequence shown here is derived from an EMBL/GenBank/DDBJ whole genome shotgun (WGS) entry which is preliminary data.</text>
</comment>
<dbReference type="GO" id="GO:0017004">
    <property type="term" value="P:cytochrome complex assembly"/>
    <property type="evidence" value="ECO:0007669"/>
    <property type="project" value="UniProtKB-KW"/>
</dbReference>
<dbReference type="SUPFAM" id="SSF48452">
    <property type="entry name" value="TPR-like"/>
    <property type="match status" value="1"/>
</dbReference>
<dbReference type="Pfam" id="PF13432">
    <property type="entry name" value="TPR_16"/>
    <property type="match status" value="2"/>
</dbReference>
<sequence>MMIGLAASIAIVVFLVCIVFIVYALRSRAARSHTSILSLIILLLIGSSLGVYASVGRFSDWEKAQVDNTKDHRLAAKITQARRDAMNKPRSVEAHRDLAGLYMQGGLFDESAKTLDEALTITGPNAGLYGDKARALYYRDHRQMTPEVKLTLEKALSLNPAETSSRMLLAEHAFRNKDYAAAISEWETIIKAHSAPEREAAIQRAIANAREKLAQSK</sequence>
<name>A0A6I3S390_9BURK</name>
<accession>A0A6I3S390</accession>
<dbReference type="RefSeq" id="WP_155168280.1">
    <property type="nucleotide sequence ID" value="NZ_WNCA01000025.1"/>
</dbReference>
<keyword evidence="1" id="KW-0201">Cytochrome c-type biogenesis</keyword>
<organism evidence="2 3">
    <name type="scientific">Parasutterella excrementihominis</name>
    <dbReference type="NCBI Taxonomy" id="487175"/>
    <lineage>
        <taxon>Bacteria</taxon>
        <taxon>Pseudomonadati</taxon>
        <taxon>Pseudomonadota</taxon>
        <taxon>Betaproteobacteria</taxon>
        <taxon>Burkholderiales</taxon>
        <taxon>Sutterellaceae</taxon>
        <taxon>Parasutterella</taxon>
    </lineage>
</organism>
<dbReference type="InterPro" id="IPR011990">
    <property type="entry name" value="TPR-like_helical_dom_sf"/>
</dbReference>
<dbReference type="PANTHER" id="PTHR47870:SF1">
    <property type="entry name" value="CYTOCHROME C-TYPE BIOGENESIS PROTEIN CCMH"/>
    <property type="match status" value="1"/>
</dbReference>
<evidence type="ECO:0000313" key="3">
    <source>
        <dbReference type="Proteomes" id="UP000462362"/>
    </source>
</evidence>
<reference evidence="2 3" key="1">
    <citation type="journal article" date="2019" name="Nat. Med.">
        <title>A library of human gut bacterial isolates paired with longitudinal multiomics data enables mechanistic microbiome research.</title>
        <authorList>
            <person name="Poyet M."/>
            <person name="Groussin M."/>
            <person name="Gibbons S.M."/>
            <person name="Avila-Pacheco J."/>
            <person name="Jiang X."/>
            <person name="Kearney S.M."/>
            <person name="Perrotta A.R."/>
            <person name="Berdy B."/>
            <person name="Zhao S."/>
            <person name="Lieberman T.D."/>
            <person name="Swanson P.K."/>
            <person name="Smith M."/>
            <person name="Roesemann S."/>
            <person name="Alexander J.E."/>
            <person name="Rich S.A."/>
            <person name="Livny J."/>
            <person name="Vlamakis H."/>
            <person name="Clish C."/>
            <person name="Bullock K."/>
            <person name="Deik A."/>
            <person name="Scott J."/>
            <person name="Pierce K.A."/>
            <person name="Xavier R.J."/>
            <person name="Alm E.J."/>
        </authorList>
    </citation>
    <scope>NUCLEOTIDE SEQUENCE [LARGE SCALE GENOMIC DNA]</scope>
    <source>
        <strain evidence="2 3">BIOML-A2</strain>
    </source>
</reference>
<dbReference type="InterPro" id="IPR051263">
    <property type="entry name" value="C-type_cytochrome_biogenesis"/>
</dbReference>
<dbReference type="Proteomes" id="UP000462362">
    <property type="component" value="Unassembled WGS sequence"/>
</dbReference>
<proteinExistence type="predicted"/>
<evidence type="ECO:0000313" key="2">
    <source>
        <dbReference type="EMBL" id="MTU43668.1"/>
    </source>
</evidence>
<dbReference type="PANTHER" id="PTHR47870">
    <property type="entry name" value="CYTOCHROME C-TYPE BIOGENESIS PROTEIN CCMH"/>
    <property type="match status" value="1"/>
</dbReference>
<dbReference type="Gene3D" id="1.25.40.10">
    <property type="entry name" value="Tetratricopeptide repeat domain"/>
    <property type="match status" value="1"/>
</dbReference>
<protein>
    <submittedName>
        <fullName evidence="2">Tetratricopeptide repeat protein</fullName>
    </submittedName>
</protein>